<feature type="domain" description="Glyoxalase-like" evidence="1">
    <location>
        <begin position="7"/>
        <end position="109"/>
    </location>
</feature>
<protein>
    <recommendedName>
        <fullName evidence="1">Glyoxalase-like domain-containing protein</fullName>
    </recommendedName>
</protein>
<gene>
    <name evidence="2" type="ORF">Pa4123_46260</name>
</gene>
<reference evidence="2" key="1">
    <citation type="submission" date="2022-12" db="EMBL/GenBank/DDBJ databases">
        <title>New Phytohabitans aurantiacus sp. RD004123 nov., an actinomycete isolated from soil.</title>
        <authorList>
            <person name="Triningsih D.W."/>
            <person name="Harunari E."/>
            <person name="Igarashi Y."/>
        </authorList>
    </citation>
    <scope>NUCLEOTIDE SEQUENCE</scope>
    <source>
        <strain evidence="2">RD004123</strain>
    </source>
</reference>
<name>A0ABQ5R0G8_9ACTN</name>
<dbReference type="Gene3D" id="3.10.180.10">
    <property type="entry name" value="2,3-Dihydroxybiphenyl 1,2-Dioxygenase, domain 1"/>
    <property type="match status" value="1"/>
</dbReference>
<comment type="caution">
    <text evidence="2">The sequence shown here is derived from an EMBL/GenBank/DDBJ whole genome shotgun (WGS) entry which is preliminary data.</text>
</comment>
<dbReference type="Proteomes" id="UP001144280">
    <property type="component" value="Unassembled WGS sequence"/>
</dbReference>
<keyword evidence="3" id="KW-1185">Reference proteome</keyword>
<accession>A0ABQ5R0G8</accession>
<sequence>MSTIANLTIHCHNAELLSSFWAQALGWDRKVGADGSASLTDPSAPNTIWYLENVADLEPATGRWHVDLKAQGRPEAEIDRLLNAGATQVNQFPGWTVLADPEGNRFCVLH</sequence>
<organism evidence="2 3">
    <name type="scientific">Phytohabitans aurantiacus</name>
    <dbReference type="NCBI Taxonomy" id="3016789"/>
    <lineage>
        <taxon>Bacteria</taxon>
        <taxon>Bacillati</taxon>
        <taxon>Actinomycetota</taxon>
        <taxon>Actinomycetes</taxon>
        <taxon>Micromonosporales</taxon>
        <taxon>Micromonosporaceae</taxon>
    </lineage>
</organism>
<dbReference type="PANTHER" id="PTHR35908:SF1">
    <property type="entry name" value="CONSERVED PROTEIN"/>
    <property type="match status" value="1"/>
</dbReference>
<dbReference type="Pfam" id="PF18029">
    <property type="entry name" value="Glyoxalase_6"/>
    <property type="match status" value="1"/>
</dbReference>
<dbReference type="InterPro" id="IPR041581">
    <property type="entry name" value="Glyoxalase_6"/>
</dbReference>
<evidence type="ECO:0000259" key="1">
    <source>
        <dbReference type="Pfam" id="PF18029"/>
    </source>
</evidence>
<proteinExistence type="predicted"/>
<dbReference type="EMBL" id="BSDI01000022">
    <property type="protein sequence ID" value="GLH99351.1"/>
    <property type="molecule type" value="Genomic_DNA"/>
</dbReference>
<evidence type="ECO:0000313" key="3">
    <source>
        <dbReference type="Proteomes" id="UP001144280"/>
    </source>
</evidence>
<dbReference type="SUPFAM" id="SSF54593">
    <property type="entry name" value="Glyoxalase/Bleomycin resistance protein/Dihydroxybiphenyl dioxygenase"/>
    <property type="match status" value="1"/>
</dbReference>
<evidence type="ECO:0000313" key="2">
    <source>
        <dbReference type="EMBL" id="GLH99351.1"/>
    </source>
</evidence>
<dbReference type="RefSeq" id="WP_281898938.1">
    <property type="nucleotide sequence ID" value="NZ_BSDI01000022.1"/>
</dbReference>
<dbReference type="InterPro" id="IPR029068">
    <property type="entry name" value="Glyas_Bleomycin-R_OHBP_Dase"/>
</dbReference>
<dbReference type="PANTHER" id="PTHR35908">
    <property type="entry name" value="HYPOTHETICAL FUSION PROTEIN"/>
    <property type="match status" value="1"/>
</dbReference>